<accession>A0A3S0XYR6</accession>
<dbReference type="CDD" id="cd14503">
    <property type="entry name" value="PTP-bact"/>
    <property type="match status" value="1"/>
</dbReference>
<feature type="domain" description="DSP-PTPase phosphatase fused to NAD+ Kinase" evidence="1">
    <location>
        <begin position="16"/>
        <end position="121"/>
    </location>
</feature>
<dbReference type="STRING" id="211165.GCA_000317285_00950"/>
<evidence type="ECO:0000313" key="2">
    <source>
        <dbReference type="EMBL" id="RUR84097.1"/>
    </source>
</evidence>
<dbReference type="OrthoDB" id="7391097at2"/>
<organism evidence="2 3">
    <name type="scientific">Chlorogloeopsis fritschii PCC 6912</name>
    <dbReference type="NCBI Taxonomy" id="211165"/>
    <lineage>
        <taxon>Bacteria</taxon>
        <taxon>Bacillati</taxon>
        <taxon>Cyanobacteriota</taxon>
        <taxon>Cyanophyceae</taxon>
        <taxon>Nostocales</taxon>
        <taxon>Chlorogloeopsidaceae</taxon>
        <taxon>Chlorogloeopsis</taxon>
    </lineage>
</organism>
<evidence type="ECO:0000259" key="1">
    <source>
        <dbReference type="Pfam" id="PF22741"/>
    </source>
</evidence>
<name>A0A3S0XYR6_CHLFR</name>
<dbReference type="InterPro" id="IPR029021">
    <property type="entry name" value="Prot-tyrosine_phosphatase-like"/>
</dbReference>
<dbReference type="Proteomes" id="UP000268857">
    <property type="component" value="Unassembled WGS sequence"/>
</dbReference>
<protein>
    <recommendedName>
        <fullName evidence="1">DSP-PTPase phosphatase fused to NAD+ Kinase domain-containing protein</fullName>
    </recommendedName>
</protein>
<reference evidence="2 3" key="1">
    <citation type="journal article" date="2019" name="Genome Biol. Evol.">
        <title>Day and night: Metabolic profiles and evolutionary relationships of six axenic non-marine cyanobacteria.</title>
        <authorList>
            <person name="Will S.E."/>
            <person name="Henke P."/>
            <person name="Boedeker C."/>
            <person name="Huang S."/>
            <person name="Brinkmann H."/>
            <person name="Rohde M."/>
            <person name="Jarek M."/>
            <person name="Friedl T."/>
            <person name="Seufert S."/>
            <person name="Schumacher M."/>
            <person name="Overmann J."/>
            <person name="Neumann-Schaal M."/>
            <person name="Petersen J."/>
        </authorList>
    </citation>
    <scope>NUCLEOTIDE SEQUENCE [LARGE SCALE GENOMIC DNA]</scope>
    <source>
        <strain evidence="2 3">PCC 6912</strain>
    </source>
</reference>
<dbReference type="EMBL" id="RSCJ01000005">
    <property type="protein sequence ID" value="RUR84097.1"/>
    <property type="molecule type" value="Genomic_DNA"/>
</dbReference>
<dbReference type="RefSeq" id="WP_016873509.1">
    <property type="nucleotide sequence ID" value="NZ_AJLN01000045.1"/>
</dbReference>
<proteinExistence type="predicted"/>
<sequence>MDNIYNFLQISELIATSGQPTKEEFALIKEAGYQLVVNLALPESPNAVPDEKQIVESQGMEYVHIPVVWDKPNLENVKDFFRVMETNADKRVFVHCAANKRVSAFMYLYRHLHEGINDEEAKKDLHQIWTPNEIWQRFIEQVIDYCK</sequence>
<dbReference type="InterPro" id="IPR055214">
    <property type="entry name" value="PTP-NADK"/>
</dbReference>
<dbReference type="AlphaFoldDB" id="A0A3S0XYR6"/>
<evidence type="ECO:0000313" key="3">
    <source>
        <dbReference type="Proteomes" id="UP000268857"/>
    </source>
</evidence>
<comment type="caution">
    <text evidence="2">The sequence shown here is derived from an EMBL/GenBank/DDBJ whole genome shotgun (WGS) entry which is preliminary data.</text>
</comment>
<gene>
    <name evidence="2" type="ORF">PCC6912_16910</name>
</gene>
<dbReference type="Gene3D" id="3.90.190.10">
    <property type="entry name" value="Protein tyrosine phosphatase superfamily"/>
    <property type="match status" value="1"/>
</dbReference>
<keyword evidence="3" id="KW-1185">Reference proteome</keyword>
<dbReference type="SUPFAM" id="SSF52799">
    <property type="entry name" value="(Phosphotyrosine protein) phosphatases II"/>
    <property type="match status" value="1"/>
</dbReference>
<dbReference type="Pfam" id="PF22741">
    <property type="entry name" value="PTP-NADK"/>
    <property type="match status" value="1"/>
</dbReference>